<proteinExistence type="predicted"/>
<gene>
    <name evidence="3" type="ORF">E3202_02665</name>
</gene>
<accession>A0A506UR65</accession>
<evidence type="ECO:0000313" key="4">
    <source>
        <dbReference type="Proteomes" id="UP000315037"/>
    </source>
</evidence>
<dbReference type="AlphaFoldDB" id="A0A506UR65"/>
<keyword evidence="1" id="KW-0175">Coiled coil</keyword>
<reference evidence="3 4" key="1">
    <citation type="submission" date="2019-03" db="EMBL/GenBank/DDBJ databases">
        <title>The complete genome sequence of Neokomagataea sp. Jb2 NBRC113641.</title>
        <authorList>
            <person name="Chua K.-O."/>
            <person name="Chan K.-G."/>
            <person name="See-Too W.-S."/>
        </authorList>
    </citation>
    <scope>NUCLEOTIDE SEQUENCE [LARGE SCALE GENOMIC DNA]</scope>
    <source>
        <strain evidence="3 4">Jb2</strain>
    </source>
</reference>
<feature type="compositionally biased region" description="Basic and acidic residues" evidence="2">
    <location>
        <begin position="83"/>
        <end position="109"/>
    </location>
</feature>
<feature type="region of interest" description="Disordered" evidence="2">
    <location>
        <begin position="71"/>
        <end position="109"/>
    </location>
</feature>
<evidence type="ECO:0000313" key="3">
    <source>
        <dbReference type="EMBL" id="TPW35846.1"/>
    </source>
</evidence>
<comment type="caution">
    <text evidence="3">The sequence shown here is derived from an EMBL/GenBank/DDBJ whole genome shotgun (WGS) entry which is preliminary data.</text>
</comment>
<protein>
    <submittedName>
        <fullName evidence="3">Uncharacterized protein</fullName>
    </submittedName>
</protein>
<dbReference type="EMBL" id="SORZ01000001">
    <property type="protein sequence ID" value="TPW35846.1"/>
    <property type="molecule type" value="Genomic_DNA"/>
</dbReference>
<dbReference type="Proteomes" id="UP000315037">
    <property type="component" value="Unassembled WGS sequence"/>
</dbReference>
<evidence type="ECO:0000256" key="2">
    <source>
        <dbReference type="SAM" id="MobiDB-lite"/>
    </source>
</evidence>
<sequence length="109" mass="12479">MSRLERARQQSEQREKAMRRLETGLQGLAFALEQRDLQEEERASETEAAFRLLEQKLAGFEDRLRALLETPSQPAADSVQEEAVFRAEVDPQEKRGEGAEAPAHQREED</sequence>
<organism evidence="3 4">
    <name type="scientific">Oecophyllibacter saccharovorans</name>
    <dbReference type="NCBI Taxonomy" id="2558360"/>
    <lineage>
        <taxon>Bacteria</taxon>
        <taxon>Pseudomonadati</taxon>
        <taxon>Pseudomonadota</taxon>
        <taxon>Alphaproteobacteria</taxon>
        <taxon>Acetobacterales</taxon>
        <taxon>Acetobacteraceae</taxon>
        <taxon>Oecophyllibacter</taxon>
    </lineage>
</organism>
<keyword evidence="4" id="KW-1185">Reference proteome</keyword>
<evidence type="ECO:0000256" key="1">
    <source>
        <dbReference type="SAM" id="Coils"/>
    </source>
</evidence>
<dbReference type="RefSeq" id="WP_194149540.1">
    <property type="nucleotide sequence ID" value="NZ_SORZ01000001.1"/>
</dbReference>
<feature type="coiled-coil region" evidence="1">
    <location>
        <begin position="1"/>
        <end position="70"/>
    </location>
</feature>
<name>A0A506UR65_9PROT</name>